<protein>
    <submittedName>
        <fullName evidence="10">Uncharacterized protein</fullName>
    </submittedName>
</protein>
<evidence type="ECO:0000313" key="10">
    <source>
        <dbReference type="EMBL" id="KAJ4456349.1"/>
    </source>
</evidence>
<feature type="domain" description="Protein kinase" evidence="8">
    <location>
        <begin position="44"/>
        <end position="329"/>
    </location>
</feature>
<comment type="caution">
    <text evidence="10">The sequence shown here is derived from an EMBL/GenBank/DDBJ whole genome shotgun (WGS) entry which is preliminary data.</text>
</comment>
<evidence type="ECO:0000256" key="5">
    <source>
        <dbReference type="ARBA" id="ARBA00022840"/>
    </source>
</evidence>
<feature type="region of interest" description="Disordered" evidence="7">
    <location>
        <begin position="363"/>
        <end position="386"/>
    </location>
</feature>
<feature type="compositionally biased region" description="Basic and acidic residues" evidence="7">
    <location>
        <begin position="504"/>
        <end position="518"/>
    </location>
</feature>
<dbReference type="EMBL" id="JAPMOS010000073">
    <property type="protein sequence ID" value="KAJ4456349.1"/>
    <property type="molecule type" value="Genomic_DNA"/>
</dbReference>
<organism evidence="10 11">
    <name type="scientific">Paratrimastix pyriformis</name>
    <dbReference type="NCBI Taxonomy" id="342808"/>
    <lineage>
        <taxon>Eukaryota</taxon>
        <taxon>Metamonada</taxon>
        <taxon>Preaxostyla</taxon>
        <taxon>Paratrimastigidae</taxon>
        <taxon>Paratrimastix</taxon>
    </lineage>
</organism>
<dbReference type="SMART" id="SM00133">
    <property type="entry name" value="S_TK_X"/>
    <property type="match status" value="1"/>
</dbReference>
<gene>
    <name evidence="10" type="ORF">PAPYR_8470</name>
</gene>
<dbReference type="InterPro" id="IPR000961">
    <property type="entry name" value="AGC-kinase_C"/>
</dbReference>
<feature type="compositionally biased region" description="Acidic residues" evidence="7">
    <location>
        <begin position="369"/>
        <end position="378"/>
    </location>
</feature>
<dbReference type="PROSITE" id="PS00107">
    <property type="entry name" value="PROTEIN_KINASE_ATP"/>
    <property type="match status" value="1"/>
</dbReference>
<feature type="compositionally biased region" description="Low complexity" evidence="7">
    <location>
        <begin position="425"/>
        <end position="437"/>
    </location>
</feature>
<keyword evidence="2" id="KW-0808">Transferase</keyword>
<keyword evidence="5 6" id="KW-0067">ATP-binding</keyword>
<evidence type="ECO:0000313" key="11">
    <source>
        <dbReference type="Proteomes" id="UP001141327"/>
    </source>
</evidence>
<dbReference type="InterPro" id="IPR000719">
    <property type="entry name" value="Prot_kinase_dom"/>
</dbReference>
<dbReference type="PANTHER" id="PTHR24351">
    <property type="entry name" value="RIBOSOMAL PROTEIN S6 KINASE"/>
    <property type="match status" value="1"/>
</dbReference>
<dbReference type="Pfam" id="PF00069">
    <property type="entry name" value="Pkinase"/>
    <property type="match status" value="2"/>
</dbReference>
<evidence type="ECO:0000259" key="8">
    <source>
        <dbReference type="PROSITE" id="PS50011"/>
    </source>
</evidence>
<keyword evidence="11" id="KW-1185">Reference proteome</keyword>
<feature type="region of interest" description="Disordered" evidence="7">
    <location>
        <begin position="416"/>
        <end position="471"/>
    </location>
</feature>
<dbReference type="PROSITE" id="PS50011">
    <property type="entry name" value="PROTEIN_KINASE_DOM"/>
    <property type="match status" value="1"/>
</dbReference>
<evidence type="ECO:0000256" key="7">
    <source>
        <dbReference type="SAM" id="MobiDB-lite"/>
    </source>
</evidence>
<evidence type="ECO:0000256" key="2">
    <source>
        <dbReference type="ARBA" id="ARBA00022679"/>
    </source>
</evidence>
<dbReference type="Gene3D" id="3.30.200.20">
    <property type="entry name" value="Phosphorylase Kinase, domain 1"/>
    <property type="match status" value="2"/>
</dbReference>
<dbReference type="InterPro" id="IPR045270">
    <property type="entry name" value="STKc_AGC"/>
</dbReference>
<evidence type="ECO:0000256" key="4">
    <source>
        <dbReference type="ARBA" id="ARBA00022777"/>
    </source>
</evidence>
<dbReference type="CDD" id="cd05123">
    <property type="entry name" value="STKc_AGC"/>
    <property type="match status" value="1"/>
</dbReference>
<feature type="binding site" evidence="6">
    <location>
        <position position="79"/>
    </location>
    <ligand>
        <name>ATP</name>
        <dbReference type="ChEBI" id="CHEBI:30616"/>
    </ligand>
</feature>
<sequence length="518" mass="56527">MRAPPQPPPPVSDPGLAAAMHSLGISPMLQTAPQHTDSVTRDDFHFLKVIGKGSFGKVLLVRKKTRGSNAHAGPIYAMKILKKRKLIQGQQVQHTNTERRVLEKIDHPFIVGLKYSFQTESTLYLVLDYVNGGELFFHLKNEQRFSESRCVLYGAEIVLALEHLHKCNVIYRSVSCSPLGGCTHVRYGEYTPCAVCGGLPAAPHQGHIRLTDFGLSKEGVTSLNAAQTFCGTPEYLAPEVLLQQGHGKAVDWWALGTLLYEMLTGTPPFYVEDNTQEMYQRILSGSLAFPPYLSAEARSLLQGLLQRDVHLRLGSGPSDAEEIKRHPFFRSVRWADVFARRYQPEFVPHTDSIESVANVDPSFLKEAPTDDDDPEDGYPDPTAAGEEMTIGSQFKGFTYTAPDLEAAHASAHLMLSGPGREPSQPVAAAPWAPTATSEPPPVATSPGPTGYRGTTHMGSIGEMPQSVSPDPRWRLSPGPDGEALGMNVMMVGSMPYPGASPDGDVERVENPLHALRDA</sequence>
<feature type="region of interest" description="Disordered" evidence="7">
    <location>
        <begin position="495"/>
        <end position="518"/>
    </location>
</feature>
<dbReference type="PROSITE" id="PS51285">
    <property type="entry name" value="AGC_KINASE_CTER"/>
    <property type="match status" value="1"/>
</dbReference>
<evidence type="ECO:0000256" key="1">
    <source>
        <dbReference type="ARBA" id="ARBA00022527"/>
    </source>
</evidence>
<keyword evidence="4" id="KW-0418">Kinase</keyword>
<evidence type="ECO:0000259" key="9">
    <source>
        <dbReference type="PROSITE" id="PS51285"/>
    </source>
</evidence>
<keyword evidence="1" id="KW-0723">Serine/threonine-protein kinase</keyword>
<evidence type="ECO:0000256" key="6">
    <source>
        <dbReference type="PROSITE-ProRule" id="PRU10141"/>
    </source>
</evidence>
<dbReference type="InterPro" id="IPR011009">
    <property type="entry name" value="Kinase-like_dom_sf"/>
</dbReference>
<dbReference type="Proteomes" id="UP001141327">
    <property type="component" value="Unassembled WGS sequence"/>
</dbReference>
<accession>A0ABQ8UG98</accession>
<proteinExistence type="predicted"/>
<dbReference type="InterPro" id="IPR017441">
    <property type="entry name" value="Protein_kinase_ATP_BS"/>
</dbReference>
<keyword evidence="3 6" id="KW-0547">Nucleotide-binding</keyword>
<reference evidence="10" key="1">
    <citation type="journal article" date="2022" name="bioRxiv">
        <title>Genomics of Preaxostyla Flagellates Illuminates Evolutionary Transitions and the Path Towards Mitochondrial Loss.</title>
        <authorList>
            <person name="Novak L.V.F."/>
            <person name="Treitli S.C."/>
            <person name="Pyrih J."/>
            <person name="Halakuc P."/>
            <person name="Pipaliya S.V."/>
            <person name="Vacek V."/>
            <person name="Brzon O."/>
            <person name="Soukal P."/>
            <person name="Eme L."/>
            <person name="Dacks J.B."/>
            <person name="Karnkowska A."/>
            <person name="Elias M."/>
            <person name="Hampl V."/>
        </authorList>
    </citation>
    <scope>NUCLEOTIDE SEQUENCE</scope>
    <source>
        <strain evidence="10">RCP-MX</strain>
    </source>
</reference>
<dbReference type="SUPFAM" id="SSF56112">
    <property type="entry name" value="Protein kinase-like (PK-like)"/>
    <property type="match status" value="1"/>
</dbReference>
<evidence type="ECO:0000256" key="3">
    <source>
        <dbReference type="ARBA" id="ARBA00022741"/>
    </source>
</evidence>
<name>A0ABQ8UG98_9EUKA</name>
<feature type="domain" description="AGC-kinase C-terminal" evidence="9">
    <location>
        <begin position="330"/>
        <end position="409"/>
    </location>
</feature>
<dbReference type="Gene3D" id="1.10.510.10">
    <property type="entry name" value="Transferase(Phosphotransferase) domain 1"/>
    <property type="match status" value="2"/>
</dbReference>